<evidence type="ECO:0000256" key="9">
    <source>
        <dbReference type="ARBA" id="ARBA00023136"/>
    </source>
</evidence>
<evidence type="ECO:0000313" key="18">
    <source>
        <dbReference type="EnsemblMetazoa" id="XP_030829093"/>
    </source>
</evidence>
<dbReference type="SMART" id="SM00231">
    <property type="entry name" value="FA58C"/>
    <property type="match status" value="1"/>
</dbReference>
<protein>
    <recommendedName>
        <fullName evidence="20">Neurexin-4</fullName>
    </recommendedName>
</protein>
<dbReference type="PROSITE" id="PS50022">
    <property type="entry name" value="FA58C_3"/>
    <property type="match status" value="1"/>
</dbReference>
<dbReference type="SMART" id="SM00294">
    <property type="entry name" value="4.1m"/>
    <property type="match status" value="1"/>
</dbReference>
<evidence type="ECO:0000256" key="4">
    <source>
        <dbReference type="ARBA" id="ARBA00022536"/>
    </source>
</evidence>
<dbReference type="SMART" id="SM00181">
    <property type="entry name" value="EGF"/>
    <property type="match status" value="2"/>
</dbReference>
<dbReference type="Gene3D" id="2.10.25.10">
    <property type="entry name" value="Laminin"/>
    <property type="match status" value="1"/>
</dbReference>
<dbReference type="Pfam" id="PF00754">
    <property type="entry name" value="F5_F8_type_C"/>
    <property type="match status" value="1"/>
</dbReference>
<evidence type="ECO:0000256" key="13">
    <source>
        <dbReference type="SAM" id="Phobius"/>
    </source>
</evidence>
<keyword evidence="6 14" id="KW-0732">Signal</keyword>
<dbReference type="PANTHER" id="PTHR15036:SF49">
    <property type="entry name" value="AXOTACTIN"/>
    <property type="match status" value="1"/>
</dbReference>
<feature type="domain" description="Laminin G" evidence="16">
    <location>
        <begin position="1027"/>
        <end position="1201"/>
    </location>
</feature>
<dbReference type="CDD" id="cd00057">
    <property type="entry name" value="FA58C"/>
    <property type="match status" value="1"/>
</dbReference>
<evidence type="ECO:0000256" key="7">
    <source>
        <dbReference type="ARBA" id="ARBA00022949"/>
    </source>
</evidence>
<keyword evidence="5 13" id="KW-0812">Transmembrane</keyword>
<dbReference type="PROSITE" id="PS50025">
    <property type="entry name" value="LAM_G_DOMAIN"/>
    <property type="match status" value="4"/>
</dbReference>
<dbReference type="Proteomes" id="UP000007110">
    <property type="component" value="Unassembled WGS sequence"/>
</dbReference>
<dbReference type="InterPro" id="IPR013320">
    <property type="entry name" value="ConA-like_dom_sf"/>
</dbReference>
<sequence length="1306" mass="143157">MAPLTAITIVASCFLFGFTSAHLPGETCNQALGMESGAISDSMITASSSFSDRRSPRYARLHQRDGDGGWTANPNDEDSAPSLTIDLGHRARVVAVATQGRYNSNEFVKAFKLAYGDDGENWVFALENQAEKTFQANANSDDVIKTTLPEPVEGRYIRFMPTSYESMISMRVELYGCLMDAHSASFDGSNYLRWDLSPASETLNLEEELIDIQFLTVEPTGILLSADGTQGDFIMIAMDDGKLNLTLNLGSNSLYNDGLFTMEVGSLLDDGHWHSMRYMRVDHEITLQLDGLKVRGELSSDFAKLDLDREMTIGGASDKAKRLHRIKQNFKGCLQNVRISNTVNPSLLGIALDFISEVEIGGRRAFSSVGEFHAGCTSLDTTSLTFPTEDSYLKWTIFTSNNNNFTVHLRFRTFDDDSLMLYNEQGSNQFIALGVRDSRFVVIIKNGGDTIDIPAAVYVNDGLWHRSRVEVASGQVHITIDDTKQTTSFNTGFVSTSTEFYIGGTMLPSGIDTAYLPGFRGCISEIHLQDITVDIASLESTTTPSGVIKNDIQVDTCALFDWCSPNPCEHGSVCSSEWHTFVCDCYGTEYSGAVCHTSNNEQLCVNQLIPGETVIDTDGSGPITPLSVRCAIEVDDDAGSGMYYRWTEISHNVEETMDIPSGNEAPGSYMQRIEYEATMEQIEDLIQHSEQCEQFVRYECTNAKLLNSPSGSPYGWWVNRHDQKMVNWGGAPVGTGRCACGIGMVCAPDNSKYCNCDADSTNDGVDEGYLTEKDHLPVTQLRFGDTGDAGSSASYQLGKLRCRGDVSLTNIVSFVQREAHLAAHMMTTPQGALDVAFDFKTTVDPSDPSDPATAAVFVAADAEKEGLIEVKLVNDRTIQVQFDYGADMMTISVTVPDPLNDDAWHSVQANFDRKEVWLRVDREPVEKMVLDRPELTLALTGPIYIGSSTVQSDGFVGCLRKMRVNGELVDMAAMAETAKDVHAGCVGQCSTEPCLNGGMCIEKYDTVECQCDDTAFGGSYCSVEVGAEMSSGARISYSLPDELKYTKDMDTIILAFKTSQPQGQLFRVENADDGSHIDLVLDGSGYAVLKVRLDSENEETLTEMKNFADNKNHFVTITRNMKEIRFQVDDYIPLKTEGQAFTTTAFTPADIFIGNSGTNGNSFIGCISRVQFNGVDPLKLYFGATRPQGVAGSGFISQSRCGIEEQIPMFLPTEEYPPTEPPMVTQFIPSAAPVSSDLAPGDKAAIAIVVILLLLALCLLLFLIGRYTSRHKGMYSTNEDKGAKNARNADDAVALHGSKRTKEYYM</sequence>
<dbReference type="PROSITE" id="PS01286">
    <property type="entry name" value="FA58C_2"/>
    <property type="match status" value="1"/>
</dbReference>
<feature type="domain" description="EGF-like" evidence="17">
    <location>
        <begin position="986"/>
        <end position="1022"/>
    </location>
</feature>
<feature type="domain" description="Laminin G" evidence="16">
    <location>
        <begin position="382"/>
        <end position="557"/>
    </location>
</feature>
<evidence type="ECO:0000256" key="12">
    <source>
        <dbReference type="PROSITE-ProRule" id="PRU00122"/>
    </source>
</evidence>
<evidence type="ECO:0000259" key="17">
    <source>
        <dbReference type="PROSITE" id="PS50026"/>
    </source>
</evidence>
<evidence type="ECO:0000256" key="8">
    <source>
        <dbReference type="ARBA" id="ARBA00022989"/>
    </source>
</evidence>
<feature type="signal peptide" evidence="14">
    <location>
        <begin position="1"/>
        <end position="21"/>
    </location>
</feature>
<dbReference type="RefSeq" id="XP_030829093.1">
    <property type="nucleotide sequence ID" value="XM_030973233.1"/>
</dbReference>
<evidence type="ECO:0000256" key="1">
    <source>
        <dbReference type="ARBA" id="ARBA00004282"/>
    </source>
</evidence>
<dbReference type="InterPro" id="IPR000421">
    <property type="entry name" value="FA58C"/>
</dbReference>
<dbReference type="CDD" id="cd00110">
    <property type="entry name" value="LamG"/>
    <property type="match status" value="4"/>
</dbReference>
<accession>A0A7M7N0Z8</accession>
<feature type="disulfide bond" evidence="12">
    <location>
        <begin position="958"/>
        <end position="985"/>
    </location>
</feature>
<dbReference type="InParanoid" id="A0A7M7N0Z8"/>
<evidence type="ECO:0000256" key="14">
    <source>
        <dbReference type="SAM" id="SignalP"/>
    </source>
</evidence>
<keyword evidence="8 13" id="KW-1133">Transmembrane helix</keyword>
<evidence type="ECO:0000256" key="10">
    <source>
        <dbReference type="ARBA" id="ARBA00023157"/>
    </source>
</evidence>
<dbReference type="Gene3D" id="2.60.120.260">
    <property type="entry name" value="Galactose-binding domain-like"/>
    <property type="match status" value="1"/>
</dbReference>
<dbReference type="OrthoDB" id="26719at2759"/>
<dbReference type="CDD" id="cd00054">
    <property type="entry name" value="EGF_CA"/>
    <property type="match status" value="1"/>
</dbReference>
<keyword evidence="7" id="KW-0965">Cell junction</keyword>
<feature type="domain" description="F5/8 type C" evidence="15">
    <location>
        <begin position="28"/>
        <end position="177"/>
    </location>
</feature>
<feature type="chain" id="PRO_5029668063" description="Neurexin-4" evidence="14">
    <location>
        <begin position="22"/>
        <end position="1306"/>
    </location>
</feature>
<dbReference type="SUPFAM" id="SSF49899">
    <property type="entry name" value="Concanavalin A-like lectins/glucanases"/>
    <property type="match status" value="4"/>
</dbReference>
<dbReference type="InterPro" id="IPR003585">
    <property type="entry name" value="Neurexin-like"/>
</dbReference>
<dbReference type="Gene3D" id="2.60.120.1000">
    <property type="match status" value="1"/>
</dbReference>
<comment type="caution">
    <text evidence="11">Lacks conserved residue(s) required for the propagation of feature annotation.</text>
</comment>
<dbReference type="SMART" id="SM00282">
    <property type="entry name" value="LamG"/>
    <property type="match status" value="4"/>
</dbReference>
<dbReference type="PROSITE" id="PS50026">
    <property type="entry name" value="EGF_3"/>
    <property type="match status" value="2"/>
</dbReference>
<evidence type="ECO:0000256" key="2">
    <source>
        <dbReference type="ARBA" id="ARBA00004479"/>
    </source>
</evidence>
<dbReference type="Gene3D" id="2.60.120.200">
    <property type="match status" value="4"/>
</dbReference>
<dbReference type="EnsemblMetazoa" id="XM_030973233">
    <property type="protein sequence ID" value="XP_030829093"/>
    <property type="gene ID" value="LOC575215"/>
</dbReference>
<dbReference type="InterPro" id="IPR000742">
    <property type="entry name" value="EGF"/>
</dbReference>
<proteinExistence type="inferred from homology"/>
<evidence type="ECO:0000259" key="16">
    <source>
        <dbReference type="PROSITE" id="PS50025"/>
    </source>
</evidence>
<dbReference type="InterPro" id="IPR001791">
    <property type="entry name" value="Laminin_G"/>
</dbReference>
<feature type="domain" description="Laminin G" evidence="16">
    <location>
        <begin position="183"/>
        <end position="376"/>
    </location>
</feature>
<keyword evidence="9 13" id="KW-0472">Membrane</keyword>
<dbReference type="PANTHER" id="PTHR15036">
    <property type="entry name" value="PIKACHURIN-LIKE PROTEIN"/>
    <property type="match status" value="1"/>
</dbReference>
<reference evidence="18" key="2">
    <citation type="submission" date="2021-01" db="UniProtKB">
        <authorList>
            <consortium name="EnsemblMetazoa"/>
        </authorList>
    </citation>
    <scope>IDENTIFICATION</scope>
</reference>
<dbReference type="FunFam" id="2.60.120.260:FF:000002">
    <property type="entry name" value="Coagulation factor VIII"/>
    <property type="match status" value="1"/>
</dbReference>
<name>A0A7M7N0Z8_STRPU</name>
<keyword evidence="4 11" id="KW-0245">EGF-like domain</keyword>
<dbReference type="GO" id="GO:0016020">
    <property type="term" value="C:membrane"/>
    <property type="evidence" value="ECO:0007669"/>
    <property type="project" value="UniProtKB-SubCell"/>
</dbReference>
<feature type="transmembrane region" description="Helical" evidence="13">
    <location>
        <begin position="1244"/>
        <end position="1264"/>
    </location>
</feature>
<keyword evidence="10 12" id="KW-1015">Disulfide bond</keyword>
<evidence type="ECO:0000259" key="15">
    <source>
        <dbReference type="PROSITE" id="PS50022"/>
    </source>
</evidence>
<feature type="domain" description="EGF-like" evidence="17">
    <location>
        <begin position="559"/>
        <end position="596"/>
    </location>
</feature>
<evidence type="ECO:0000256" key="3">
    <source>
        <dbReference type="ARBA" id="ARBA00010241"/>
    </source>
</evidence>
<evidence type="ECO:0000313" key="19">
    <source>
        <dbReference type="Proteomes" id="UP000007110"/>
    </source>
</evidence>
<evidence type="ECO:0000256" key="11">
    <source>
        <dbReference type="PROSITE-ProRule" id="PRU00076"/>
    </source>
</evidence>
<comment type="similarity">
    <text evidence="3">Belongs to the neurexin family.</text>
</comment>
<dbReference type="InterPro" id="IPR008979">
    <property type="entry name" value="Galactose-bd-like_sf"/>
</dbReference>
<evidence type="ECO:0000256" key="6">
    <source>
        <dbReference type="ARBA" id="ARBA00022729"/>
    </source>
</evidence>
<comment type="subcellular location">
    <subcellularLocation>
        <location evidence="1">Cell junction</location>
    </subcellularLocation>
    <subcellularLocation>
        <location evidence="2">Membrane</location>
        <topology evidence="2">Single-pass type I membrane protein</topology>
    </subcellularLocation>
</comment>
<dbReference type="GO" id="GO:0070161">
    <property type="term" value="C:anchoring junction"/>
    <property type="evidence" value="ECO:0007669"/>
    <property type="project" value="UniProtKB-SubCell"/>
</dbReference>
<keyword evidence="19" id="KW-1185">Reference proteome</keyword>
<dbReference type="SUPFAM" id="SSF49785">
    <property type="entry name" value="Galactose-binding domain-like"/>
    <property type="match status" value="1"/>
</dbReference>
<evidence type="ECO:0000256" key="5">
    <source>
        <dbReference type="ARBA" id="ARBA00022692"/>
    </source>
</evidence>
<reference evidence="19" key="1">
    <citation type="submission" date="2015-02" db="EMBL/GenBank/DDBJ databases">
        <title>Genome sequencing for Strongylocentrotus purpuratus.</title>
        <authorList>
            <person name="Murali S."/>
            <person name="Liu Y."/>
            <person name="Vee V."/>
            <person name="English A."/>
            <person name="Wang M."/>
            <person name="Skinner E."/>
            <person name="Han Y."/>
            <person name="Muzny D.M."/>
            <person name="Worley K.C."/>
            <person name="Gibbs R.A."/>
        </authorList>
    </citation>
    <scope>NUCLEOTIDE SEQUENCE</scope>
</reference>
<evidence type="ECO:0008006" key="20">
    <source>
        <dbReference type="Google" id="ProtNLM"/>
    </source>
</evidence>
<feature type="domain" description="Laminin G" evidence="16">
    <location>
        <begin position="810"/>
        <end position="985"/>
    </location>
</feature>
<organism evidence="18 19">
    <name type="scientific">Strongylocentrotus purpuratus</name>
    <name type="common">Purple sea urchin</name>
    <dbReference type="NCBI Taxonomy" id="7668"/>
    <lineage>
        <taxon>Eukaryota</taxon>
        <taxon>Metazoa</taxon>
        <taxon>Echinodermata</taxon>
        <taxon>Eleutherozoa</taxon>
        <taxon>Echinozoa</taxon>
        <taxon>Echinoidea</taxon>
        <taxon>Euechinoidea</taxon>
        <taxon>Echinacea</taxon>
        <taxon>Camarodonta</taxon>
        <taxon>Echinidea</taxon>
        <taxon>Strongylocentrotidae</taxon>
        <taxon>Strongylocentrotus</taxon>
    </lineage>
</organism>
<dbReference type="OMA" id="GWNCGRE"/>
<dbReference type="Pfam" id="PF02210">
    <property type="entry name" value="Laminin_G_2"/>
    <property type="match status" value="4"/>
</dbReference>
<dbReference type="KEGG" id="spu:575215"/>
<dbReference type="InterPro" id="IPR050372">
    <property type="entry name" value="Neurexin-related_CASP"/>
</dbReference>
<dbReference type="GeneID" id="575215"/>